<proteinExistence type="inferred from homology"/>
<evidence type="ECO:0000256" key="8">
    <source>
        <dbReference type="ARBA" id="ARBA00060121"/>
    </source>
</evidence>
<dbReference type="GO" id="GO:0006508">
    <property type="term" value="P:proteolysis"/>
    <property type="evidence" value="ECO:0007669"/>
    <property type="project" value="UniProtKB-KW"/>
</dbReference>
<evidence type="ECO:0000259" key="11">
    <source>
        <dbReference type="Pfam" id="PF02897"/>
    </source>
</evidence>
<evidence type="ECO:0000256" key="4">
    <source>
        <dbReference type="ARBA" id="ARBA00022729"/>
    </source>
</evidence>
<dbReference type="InterPro" id="IPR002471">
    <property type="entry name" value="Pept_S9_AS"/>
</dbReference>
<evidence type="ECO:0000256" key="2">
    <source>
        <dbReference type="ARBA" id="ARBA00005228"/>
    </source>
</evidence>
<dbReference type="InterPro" id="IPR001375">
    <property type="entry name" value="Peptidase_S9_cat"/>
</dbReference>
<comment type="caution">
    <text evidence="12">The sequence shown here is derived from an EMBL/GenBank/DDBJ whole genome shotgun (WGS) entry which is preliminary data.</text>
</comment>
<evidence type="ECO:0000256" key="5">
    <source>
        <dbReference type="ARBA" id="ARBA00022764"/>
    </source>
</evidence>
<evidence type="ECO:0000313" key="12">
    <source>
        <dbReference type="EMBL" id="EJL73015.1"/>
    </source>
</evidence>
<dbReference type="PRINTS" id="PR00862">
    <property type="entry name" value="PROLIGOPTASE"/>
</dbReference>
<dbReference type="PANTHER" id="PTHR11757:SF19">
    <property type="entry name" value="PROLYL ENDOPEPTIDASE-LIKE"/>
    <property type="match status" value="1"/>
</dbReference>
<dbReference type="EMBL" id="AKJY01000027">
    <property type="protein sequence ID" value="EJL73015.1"/>
    <property type="molecule type" value="Genomic_DNA"/>
</dbReference>
<keyword evidence="4" id="KW-0732">Signal</keyword>
<dbReference type="GO" id="GO:0004252">
    <property type="term" value="F:serine-type endopeptidase activity"/>
    <property type="evidence" value="ECO:0007669"/>
    <property type="project" value="InterPro"/>
</dbReference>
<dbReference type="Pfam" id="PF00326">
    <property type="entry name" value="Peptidase_S9"/>
    <property type="match status" value="1"/>
</dbReference>
<dbReference type="Gene3D" id="2.130.10.120">
    <property type="entry name" value="Prolyl oligopeptidase, N-terminal domain"/>
    <property type="match status" value="1"/>
</dbReference>
<evidence type="ECO:0000256" key="7">
    <source>
        <dbReference type="ARBA" id="ARBA00022825"/>
    </source>
</evidence>
<evidence type="ECO:0000256" key="9">
    <source>
        <dbReference type="ARBA" id="ARBA00081187"/>
    </source>
</evidence>
<dbReference type="SUPFAM" id="SSF53474">
    <property type="entry name" value="alpha/beta-Hydrolases"/>
    <property type="match status" value="1"/>
</dbReference>
<feature type="domain" description="Peptidase S9A N-terminal" evidence="11">
    <location>
        <begin position="42"/>
        <end position="445"/>
    </location>
</feature>
<comment type="similarity">
    <text evidence="2">Belongs to the peptidase S9A family.</text>
</comment>
<keyword evidence="13" id="KW-1185">Reference proteome</keyword>
<dbReference type="AlphaFoldDB" id="J2JYT5"/>
<dbReference type="InterPro" id="IPR002470">
    <property type="entry name" value="Peptidase_S9A"/>
</dbReference>
<sequence>MASRITAYTKQNITMRKFYLGLLIMSASTIQAQKFPDLKAPIAEKQEHIREIHGDKVNDPYYWMIDYFKKGKDSTKIVDYLKAENSYWEGMMKDTEPFRDKLFQEMKARIKEKDESVPTFKNGYYYYTRTETGKQYFKYCRKKGSLNAPEEIILDVDQLAEGHPYYSASGFSISPDNSKIVYGVDDVSRRQYKLFLKDLSTGKTTDLGIKNTEGDAVWANDNKTLYYTENNPVTLLSEKIKRHTLGTDPGKDAVVYEEKDKSNYIGVEKSKNEKFILIYSAATTSSETRYLNADNPNGTFRVFQPRIKDVLYTITPLEDKFLITTNKDALNFKVVETPLDKTGVENWKDFIPHRKDVLMQGISEFKNYLVFSERQNGLSQLVIFDRKTGKKEFVKFDEPTYTVSPAGNPEYNTDNFRFGYTSMITPSSQFEQDLKTGKRTLLKQQEVLGGYNKDNYVTERLFATAKDGTQIPLSIVYKKGFKRNGNSPLLLYAYGSYGNSSNASFSSPRLSLLDRGFVYVMAHIRGGQEMGRQWYEDGKMMKKKNTFTDFIDAGEYLVKEKYTSPKHMYAQGGSAGGLLMGAIVNMSPNLWNGAIAHVPFVDVVNTMLDESIPLTTNEYDEWGNPNNKEAYFYMKSYSPYENVEKKNYPNLLVTTGLHDSQVQYFEPAKWVAKLRDMKTDKNILLLKTDMAYGHGGASGRFDYLKDTALVYAFMFKLEGINQ</sequence>
<gene>
    <name evidence="12" type="ORF">PMI13_01723</name>
</gene>
<dbReference type="Pfam" id="PF02897">
    <property type="entry name" value="Peptidase_S9_N"/>
    <property type="match status" value="1"/>
</dbReference>
<evidence type="ECO:0000313" key="13">
    <source>
        <dbReference type="Proteomes" id="UP000007509"/>
    </source>
</evidence>
<dbReference type="FunFam" id="3.40.50.1820:FF:000005">
    <property type="entry name" value="Prolyl endopeptidase"/>
    <property type="match status" value="1"/>
</dbReference>
<dbReference type="GO" id="GO:0042597">
    <property type="term" value="C:periplasmic space"/>
    <property type="evidence" value="ECO:0007669"/>
    <property type="project" value="UniProtKB-SubCell"/>
</dbReference>
<dbReference type="PATRIC" id="fig|1144316.3.peg.1733"/>
<keyword evidence="3 12" id="KW-0645">Protease</keyword>
<dbReference type="InterPro" id="IPR023302">
    <property type="entry name" value="Pept_S9A_N"/>
</dbReference>
<dbReference type="InterPro" id="IPR029058">
    <property type="entry name" value="AB_hydrolase_fold"/>
</dbReference>
<evidence type="ECO:0000256" key="1">
    <source>
        <dbReference type="ARBA" id="ARBA00004418"/>
    </source>
</evidence>
<dbReference type="PROSITE" id="PS00708">
    <property type="entry name" value="PRO_ENDOPEP_SER"/>
    <property type="match status" value="1"/>
</dbReference>
<dbReference type="SUPFAM" id="SSF50993">
    <property type="entry name" value="Peptidase/esterase 'gauge' domain"/>
    <property type="match status" value="1"/>
</dbReference>
<keyword evidence="5" id="KW-0574">Periplasm</keyword>
<comment type="subcellular location">
    <subcellularLocation>
        <location evidence="1">Periplasm</location>
    </subcellularLocation>
</comment>
<keyword evidence="6" id="KW-0378">Hydrolase</keyword>
<protein>
    <recommendedName>
        <fullName evidence="9">Proline-specific endopeptidase</fullName>
    </recommendedName>
</protein>
<evidence type="ECO:0000256" key="3">
    <source>
        <dbReference type="ARBA" id="ARBA00022670"/>
    </source>
</evidence>
<organism evidence="12 13">
    <name type="scientific">Chryseobacterium populi</name>
    <dbReference type="NCBI Taxonomy" id="1144316"/>
    <lineage>
        <taxon>Bacteria</taxon>
        <taxon>Pseudomonadati</taxon>
        <taxon>Bacteroidota</taxon>
        <taxon>Flavobacteriia</taxon>
        <taxon>Flavobacteriales</taxon>
        <taxon>Weeksellaceae</taxon>
        <taxon>Chryseobacterium group</taxon>
        <taxon>Chryseobacterium</taxon>
    </lineage>
</organism>
<evidence type="ECO:0000259" key="10">
    <source>
        <dbReference type="Pfam" id="PF00326"/>
    </source>
</evidence>
<comment type="function">
    <text evidence="8">Cleaves peptide bonds on the C-terminal side of prolyl residues within peptides that are up to approximately 30 amino acids long. Has an absolute requirement for an X-Pro bond in the trans configuration immediately preceding the Pro-Y scissible bond.</text>
</comment>
<dbReference type="PANTHER" id="PTHR11757">
    <property type="entry name" value="PROTEASE FAMILY S9A OLIGOPEPTIDASE"/>
    <property type="match status" value="1"/>
</dbReference>
<name>J2JYT5_9FLAO</name>
<keyword evidence="7" id="KW-0720">Serine protease</keyword>
<dbReference type="Gene3D" id="3.40.50.1820">
    <property type="entry name" value="alpha/beta hydrolase"/>
    <property type="match status" value="1"/>
</dbReference>
<evidence type="ECO:0000256" key="6">
    <source>
        <dbReference type="ARBA" id="ARBA00022801"/>
    </source>
</evidence>
<feature type="domain" description="Peptidase S9 prolyl oligopeptidase catalytic" evidence="10">
    <location>
        <begin position="504"/>
        <end position="716"/>
    </location>
</feature>
<dbReference type="Proteomes" id="UP000007509">
    <property type="component" value="Unassembled WGS sequence"/>
</dbReference>
<accession>J2JYT5</accession>
<dbReference type="InterPro" id="IPR051543">
    <property type="entry name" value="Serine_Peptidase_S9A"/>
</dbReference>
<reference evidence="12 13" key="1">
    <citation type="journal article" date="2012" name="J. Bacteriol.">
        <title>Twenty-one genome sequences from Pseudomonas species and 19 genome sequences from diverse bacteria isolated from the rhizosphere and endosphere of Populus deltoides.</title>
        <authorList>
            <person name="Brown S.D."/>
            <person name="Utturkar S.M."/>
            <person name="Klingeman D.M."/>
            <person name="Johnson C.M."/>
            <person name="Martin S.L."/>
            <person name="Land M.L."/>
            <person name="Lu T.Y."/>
            <person name="Schadt C.W."/>
            <person name="Doktycz M.J."/>
            <person name="Pelletier D.A."/>
        </authorList>
    </citation>
    <scope>NUCLEOTIDE SEQUENCE [LARGE SCALE GENOMIC DNA]</scope>
    <source>
        <strain evidence="12 13">CF314</strain>
    </source>
</reference>